<dbReference type="AlphaFoldDB" id="F3FZP2"/>
<gene>
    <name evidence="1" type="ORF">PSYJA_44306</name>
</gene>
<accession>F3FZP2</accession>
<protein>
    <submittedName>
        <fullName evidence="1">Non-ribosomal peptide synthetase</fullName>
    </submittedName>
</protein>
<dbReference type="Proteomes" id="UP000004471">
    <property type="component" value="Unassembled WGS sequence"/>
</dbReference>
<evidence type="ECO:0000313" key="1">
    <source>
        <dbReference type="EMBL" id="EGH35684.1"/>
    </source>
</evidence>
<evidence type="ECO:0000313" key="2">
    <source>
        <dbReference type="Proteomes" id="UP000004471"/>
    </source>
</evidence>
<reference evidence="1 2" key="1">
    <citation type="journal article" date="2011" name="PLoS Pathog.">
        <title>Dynamic evolution of pathogenicity revealed by sequencing and comparative genomics of 19 Pseudomonas syringae isolates.</title>
        <authorList>
            <person name="Baltrus D.A."/>
            <person name="Nishimura M.T."/>
            <person name="Romanchuk A."/>
            <person name="Chang J.H."/>
            <person name="Mukhtar M.S."/>
            <person name="Cherkis K."/>
            <person name="Roach J."/>
            <person name="Grant S.R."/>
            <person name="Jones C.D."/>
            <person name="Dangl J.L."/>
        </authorList>
    </citation>
    <scope>NUCLEOTIDE SEQUENCE [LARGE SCALE GENOMIC DNA]</scope>
    <source>
        <strain evidence="2">M301072PT</strain>
    </source>
</reference>
<feature type="non-terminal residue" evidence="1">
    <location>
        <position position="40"/>
    </location>
</feature>
<name>F3FZP2_PSESX</name>
<comment type="caution">
    <text evidence="1">The sequence shown here is derived from an EMBL/GenBank/DDBJ whole genome shotgun (WGS) entry which is preliminary data.</text>
</comment>
<sequence>AHLMLESVLLEPTDGDITTQLHERFDPRHHRLDLRQAPLM</sequence>
<dbReference type="EMBL" id="AEAH01003911">
    <property type="protein sequence ID" value="EGH35684.1"/>
    <property type="molecule type" value="Genomic_DNA"/>
</dbReference>
<proteinExistence type="predicted"/>
<organism evidence="1 2">
    <name type="scientific">Pseudomonas syringae pv. japonica str. M301072</name>
    <dbReference type="NCBI Taxonomy" id="629262"/>
    <lineage>
        <taxon>Bacteria</taxon>
        <taxon>Pseudomonadati</taxon>
        <taxon>Pseudomonadota</taxon>
        <taxon>Gammaproteobacteria</taxon>
        <taxon>Pseudomonadales</taxon>
        <taxon>Pseudomonadaceae</taxon>
        <taxon>Pseudomonas</taxon>
        <taxon>Pseudomonas syringae</taxon>
    </lineage>
</organism>
<feature type="non-terminal residue" evidence="1">
    <location>
        <position position="1"/>
    </location>
</feature>